<dbReference type="Proteomes" id="UP000321361">
    <property type="component" value="Unassembled WGS sequence"/>
</dbReference>
<dbReference type="PATRIC" id="fig|417368.6.peg.1482"/>
<keyword evidence="7" id="KW-0275">Fatty acid biosynthesis</keyword>
<dbReference type="PANTHER" id="PTHR31727">
    <property type="entry name" value="OLEOYL-ACYL CARRIER PROTEIN THIOESTERASE 1, CHLOROPLASTIC"/>
    <property type="match status" value="1"/>
</dbReference>
<evidence type="ECO:0000313" key="10">
    <source>
        <dbReference type="EMBL" id="GEK38273.1"/>
    </source>
</evidence>
<evidence type="ECO:0000313" key="12">
    <source>
        <dbReference type="Proteomes" id="UP000078516"/>
    </source>
</evidence>
<dbReference type="SUPFAM" id="SSF54637">
    <property type="entry name" value="Thioesterase/thiol ester dehydrase-isomerase"/>
    <property type="match status" value="2"/>
</dbReference>
<dbReference type="PANTHER" id="PTHR31727:SF6">
    <property type="entry name" value="OLEOYL-ACYL CARRIER PROTEIN THIOESTERASE 1, CHLOROPLASTIC"/>
    <property type="match status" value="1"/>
</dbReference>
<dbReference type="InterPro" id="IPR049427">
    <property type="entry name" value="Acyl-ACP_TE_C"/>
</dbReference>
<keyword evidence="12" id="KW-1185">Reference proteome</keyword>
<proteinExistence type="inferred from homology"/>
<evidence type="ECO:0000313" key="13">
    <source>
        <dbReference type="Proteomes" id="UP000321361"/>
    </source>
</evidence>
<keyword evidence="2" id="KW-0444">Lipid biosynthesis</keyword>
<gene>
    <name evidence="10" type="primary">fat</name>
    <name evidence="11" type="ORF">A6E74_00045</name>
    <name evidence="10" type="ORF">ETH01_25600</name>
</gene>
<reference evidence="10 13" key="2">
    <citation type="submission" date="2019-07" db="EMBL/GenBank/DDBJ databases">
        <title>Whole genome shotgun sequence of Enterococcus thailandicus NBRC 101867.</title>
        <authorList>
            <person name="Hosoyama A."/>
            <person name="Uohara A."/>
            <person name="Ohji S."/>
            <person name="Ichikawa N."/>
        </authorList>
    </citation>
    <scope>NUCLEOTIDE SEQUENCE [LARGE SCALE GENOMIC DNA]</scope>
    <source>
        <strain evidence="10 13">NBRC 101867</strain>
    </source>
</reference>
<evidence type="ECO:0000256" key="6">
    <source>
        <dbReference type="ARBA" id="ARBA00023098"/>
    </source>
</evidence>
<dbReference type="CDD" id="cd00586">
    <property type="entry name" value="4HBT"/>
    <property type="match status" value="2"/>
</dbReference>
<dbReference type="InterPro" id="IPR029069">
    <property type="entry name" value="HotDog_dom_sf"/>
</dbReference>
<dbReference type="GO" id="GO:0016297">
    <property type="term" value="F:fatty acyl-[ACP] hydrolase activity"/>
    <property type="evidence" value="ECO:0007669"/>
    <property type="project" value="InterPro"/>
</dbReference>
<dbReference type="EMBL" id="BJUG01000023">
    <property type="protein sequence ID" value="GEK38273.1"/>
    <property type="molecule type" value="Genomic_DNA"/>
</dbReference>
<evidence type="ECO:0000313" key="11">
    <source>
        <dbReference type="EMBL" id="OAQ56799.1"/>
    </source>
</evidence>
<dbReference type="GeneID" id="77487863"/>
<dbReference type="Proteomes" id="UP000078516">
    <property type="component" value="Unassembled WGS sequence"/>
</dbReference>
<evidence type="ECO:0000259" key="9">
    <source>
        <dbReference type="Pfam" id="PF20791"/>
    </source>
</evidence>
<dbReference type="InterPro" id="IPR045023">
    <property type="entry name" value="FATA/B"/>
</dbReference>
<evidence type="ECO:0000256" key="1">
    <source>
        <dbReference type="ARBA" id="ARBA00006500"/>
    </source>
</evidence>
<evidence type="ECO:0000256" key="7">
    <source>
        <dbReference type="ARBA" id="ARBA00023160"/>
    </source>
</evidence>
<evidence type="ECO:0000256" key="2">
    <source>
        <dbReference type="ARBA" id="ARBA00022516"/>
    </source>
</evidence>
<comment type="caution">
    <text evidence="11">The sequence shown here is derived from an EMBL/GenBank/DDBJ whole genome shotgun (WGS) entry which is preliminary data.</text>
</comment>
<dbReference type="GO" id="GO:0000036">
    <property type="term" value="F:acyl carrier activity"/>
    <property type="evidence" value="ECO:0007669"/>
    <property type="project" value="TreeGrafter"/>
</dbReference>
<dbReference type="AlphaFoldDB" id="A0A179EVA9"/>
<reference evidence="11 12" key="1">
    <citation type="submission" date="2016-04" db="EMBL/GenBank/DDBJ databases">
        <title>Draft genome of an Enterococcus thailandicus strain isolated from bovine feces.</title>
        <authorList>
            <person name="Beukers A.G."/>
            <person name="Zaheer R."/>
            <person name="Goji N."/>
            <person name="Cook S.R."/>
            <person name="Amoako K."/>
            <person name="Chaves A.V."/>
            <person name="Ward M.P."/>
            <person name="Mcallister T.A."/>
        </authorList>
    </citation>
    <scope>NUCLEOTIDE SEQUENCE [LARGE SCALE GENOMIC DNA]</scope>
    <source>
        <strain evidence="11 12">F0711D 46</strain>
    </source>
</reference>
<keyword evidence="4" id="KW-0276">Fatty acid metabolism</keyword>
<name>A0A179EVA9_ENTTH</name>
<keyword evidence="3" id="KW-0378">Hydrolase</keyword>
<evidence type="ECO:0000256" key="5">
    <source>
        <dbReference type="ARBA" id="ARBA00022946"/>
    </source>
</evidence>
<dbReference type="RefSeq" id="WP_067480208.1">
    <property type="nucleotide sequence ID" value="NZ_BJUG01000023.1"/>
</dbReference>
<dbReference type="Pfam" id="PF20791">
    <property type="entry name" value="Acyl-ACP_TE_C"/>
    <property type="match status" value="1"/>
</dbReference>
<dbReference type="KEGG" id="eth:CK496_09440"/>
<evidence type="ECO:0000256" key="3">
    <source>
        <dbReference type="ARBA" id="ARBA00022801"/>
    </source>
</evidence>
<evidence type="ECO:0000256" key="4">
    <source>
        <dbReference type="ARBA" id="ARBA00022832"/>
    </source>
</evidence>
<dbReference type="EMBL" id="LWMN01000001">
    <property type="protein sequence ID" value="OAQ56799.1"/>
    <property type="molecule type" value="Genomic_DNA"/>
</dbReference>
<dbReference type="Gene3D" id="3.10.129.10">
    <property type="entry name" value="Hotdog Thioesterase"/>
    <property type="match status" value="1"/>
</dbReference>
<dbReference type="Pfam" id="PF01643">
    <property type="entry name" value="Acyl-ACP_TE"/>
    <property type="match status" value="1"/>
</dbReference>
<dbReference type="InterPro" id="IPR002864">
    <property type="entry name" value="Acyl-ACP_thioesterase_NHD"/>
</dbReference>
<comment type="similarity">
    <text evidence="1">Belongs to the acyl-ACP thioesterase family.</text>
</comment>
<accession>A0A179EVA9</accession>
<keyword evidence="6" id="KW-0443">Lipid metabolism</keyword>
<organism evidence="11 12">
    <name type="scientific">Enterococcus thailandicus</name>
    <dbReference type="NCBI Taxonomy" id="417368"/>
    <lineage>
        <taxon>Bacteria</taxon>
        <taxon>Bacillati</taxon>
        <taxon>Bacillota</taxon>
        <taxon>Bacilli</taxon>
        <taxon>Lactobacillales</taxon>
        <taxon>Enterococcaceae</taxon>
        <taxon>Enterococcus</taxon>
    </lineage>
</organism>
<keyword evidence="5" id="KW-0809">Transit peptide</keyword>
<protein>
    <submittedName>
        <fullName evidence="11">Acyl-ACP thioesterase</fullName>
    </submittedName>
</protein>
<evidence type="ECO:0000259" key="8">
    <source>
        <dbReference type="Pfam" id="PF01643"/>
    </source>
</evidence>
<sequence>MAKKYSRKHEVAYYECDINQTMTFPAMLGIVIKTSEDQSDSLGRSSDFIKNFGLTWVITNYSMEITRLPRVGEIVNVTTQAMEYNKYFCYRNFWIHDEAGNELVKIDSVFVLMDFVNRKMSSVNEEIIAPFESEKIKKIKRQPKIEKIEAGFMLPYRVRFYDIDSNQHVNNAMYFNWMIDVLGREFLTTHVPKSVVIRFDKEVEYGHEIESHFEQIPVENGVKTRHEIRMQDQIYCEANIMWEHK</sequence>
<feature type="domain" description="Acyl-ACP thioesterase-like C-terminal" evidence="9">
    <location>
        <begin position="146"/>
        <end position="243"/>
    </location>
</feature>
<feature type="domain" description="Acyl-ACP thioesterase N-terminal hotdog" evidence="8">
    <location>
        <begin position="3"/>
        <end position="131"/>
    </location>
</feature>
<dbReference type="OrthoDB" id="9801517at2"/>